<feature type="transmembrane region" description="Helical" evidence="1">
    <location>
        <begin position="201"/>
        <end position="226"/>
    </location>
</feature>
<proteinExistence type="predicted"/>
<reference evidence="2" key="1">
    <citation type="submission" date="2022-09" db="EMBL/GenBank/DDBJ databases">
        <title>Aureispira anguillicida sp. nov., isolated from Leptocephalus of Japanese eel Anguilla japonica.</title>
        <authorList>
            <person name="Yuasa K."/>
            <person name="Mekata T."/>
            <person name="Ikunari K."/>
        </authorList>
    </citation>
    <scope>NUCLEOTIDE SEQUENCE</scope>
    <source>
        <strain evidence="2">EL160426</strain>
    </source>
</reference>
<accession>A0A916DSK2</accession>
<dbReference type="PANTHER" id="PTHR34219">
    <property type="entry name" value="IRON-REGULATED INNER MEMBRANE PROTEIN-RELATED"/>
    <property type="match status" value="1"/>
</dbReference>
<protein>
    <submittedName>
        <fullName evidence="2">PepSY domain-containing protein</fullName>
    </submittedName>
</protein>
<keyword evidence="1" id="KW-0812">Transmembrane</keyword>
<dbReference type="AlphaFoldDB" id="A0A916DSK2"/>
<dbReference type="Pfam" id="PF03929">
    <property type="entry name" value="PepSY_TM"/>
    <property type="match status" value="1"/>
</dbReference>
<keyword evidence="1" id="KW-0472">Membrane</keyword>
<dbReference type="EMBL" id="AP026867">
    <property type="protein sequence ID" value="BDS11215.1"/>
    <property type="molecule type" value="Genomic_DNA"/>
</dbReference>
<keyword evidence="3" id="KW-1185">Reference proteome</keyword>
<evidence type="ECO:0000313" key="3">
    <source>
        <dbReference type="Proteomes" id="UP001060919"/>
    </source>
</evidence>
<sequence length="384" mass="44060">MKKKKALKQRLKKTARKIHLYLGILTGLIVFILALTGACLSFQDEIRDLSADYKVVDKAATPRLAASEIKALAQAVFPDKAIHGAVFGKETDAIEVIFYEAEPTFYQKVYLNPYTGEVLHVEDYLSGFLAFALKGHKTLWLPKPIGEVLVSYGTFLFLFVLLSGIVLWWPKNKRHLKQSLRFKWTSKTSLKKKIFSVHTVMGFYLSIFALIIAMTGAIIGLNWFYFIVFKAVGGTKAPQFIVPNNVSEPSNYADNTFYWDQLIPKVQKQIPNHESLELHYPESDSMAIYLEVSYTKGVYYNSDYRFYDQYSLQELNTNSIYGTYEQADFADKVIRMSYDIHVGAIFGLFGKIFVFCVSILLTILPLTGFWIWIKRRQERKMKLG</sequence>
<feature type="transmembrane region" description="Helical" evidence="1">
    <location>
        <begin position="20"/>
        <end position="43"/>
    </location>
</feature>
<dbReference type="Proteomes" id="UP001060919">
    <property type="component" value="Chromosome"/>
</dbReference>
<keyword evidence="1" id="KW-1133">Transmembrane helix</keyword>
<dbReference type="KEGG" id="aup:AsAng_0019270"/>
<evidence type="ECO:0000256" key="1">
    <source>
        <dbReference type="SAM" id="Phobius"/>
    </source>
</evidence>
<feature type="transmembrane region" description="Helical" evidence="1">
    <location>
        <begin position="149"/>
        <end position="169"/>
    </location>
</feature>
<gene>
    <name evidence="2" type="ORF">AsAng_0019270</name>
</gene>
<name>A0A916DSK2_9BACT</name>
<dbReference type="RefSeq" id="WP_264792418.1">
    <property type="nucleotide sequence ID" value="NZ_AP026867.1"/>
</dbReference>
<organism evidence="2 3">
    <name type="scientific">Aureispira anguillae</name>
    <dbReference type="NCBI Taxonomy" id="2864201"/>
    <lineage>
        <taxon>Bacteria</taxon>
        <taxon>Pseudomonadati</taxon>
        <taxon>Bacteroidota</taxon>
        <taxon>Saprospiria</taxon>
        <taxon>Saprospirales</taxon>
        <taxon>Saprospiraceae</taxon>
        <taxon>Aureispira</taxon>
    </lineage>
</organism>
<evidence type="ECO:0000313" key="2">
    <source>
        <dbReference type="EMBL" id="BDS11215.1"/>
    </source>
</evidence>
<dbReference type="InterPro" id="IPR005625">
    <property type="entry name" value="PepSY-ass_TM"/>
</dbReference>
<feature type="transmembrane region" description="Helical" evidence="1">
    <location>
        <begin position="352"/>
        <end position="373"/>
    </location>
</feature>